<reference evidence="2" key="1">
    <citation type="submission" date="2022-11" db="UniProtKB">
        <authorList>
            <consortium name="WormBaseParasite"/>
        </authorList>
    </citation>
    <scope>IDENTIFICATION</scope>
</reference>
<evidence type="ECO:0000313" key="1">
    <source>
        <dbReference type="Proteomes" id="UP000887579"/>
    </source>
</evidence>
<evidence type="ECO:0000313" key="2">
    <source>
        <dbReference type="WBParaSite" id="ES5_v2.g17898.t1"/>
    </source>
</evidence>
<dbReference type="WBParaSite" id="ES5_v2.g17898.t1">
    <property type="protein sequence ID" value="ES5_v2.g17898.t1"/>
    <property type="gene ID" value="ES5_v2.g17898"/>
</dbReference>
<protein>
    <submittedName>
        <fullName evidence="2">Uncharacterized protein</fullName>
    </submittedName>
</protein>
<proteinExistence type="predicted"/>
<dbReference type="Proteomes" id="UP000887579">
    <property type="component" value="Unplaced"/>
</dbReference>
<sequence>MTFATAFKTYLSNFEITDPTDFEGYRTTVEKIIEDEGWKGSEKICHLVNALNENLKPIEDCIDTIFATSALNLDPNNSAIIHYFSNIKQWEYACNEGKDRDGMKQEFLCVLQYYHENCGNDAALVLCSMQAVSYYGQNCLSRLDCDKEIITPSLATIEIVGSVGNSGNSTSENIFWHLKYVAAFWFTCRFV</sequence>
<name>A0AC34FKR8_9BILA</name>
<organism evidence="1 2">
    <name type="scientific">Panagrolaimus sp. ES5</name>
    <dbReference type="NCBI Taxonomy" id="591445"/>
    <lineage>
        <taxon>Eukaryota</taxon>
        <taxon>Metazoa</taxon>
        <taxon>Ecdysozoa</taxon>
        <taxon>Nematoda</taxon>
        <taxon>Chromadorea</taxon>
        <taxon>Rhabditida</taxon>
        <taxon>Tylenchina</taxon>
        <taxon>Panagrolaimomorpha</taxon>
        <taxon>Panagrolaimoidea</taxon>
        <taxon>Panagrolaimidae</taxon>
        <taxon>Panagrolaimus</taxon>
    </lineage>
</organism>
<accession>A0AC34FKR8</accession>